<protein>
    <recommendedName>
        <fullName evidence="5">Glycoside hydrolase family 2</fullName>
    </recommendedName>
</protein>
<reference evidence="3 4" key="1">
    <citation type="submission" date="2016-05" db="EMBL/GenBank/DDBJ databases">
        <title>Niabella ginsenosidivorans BS26 whole genome sequencing.</title>
        <authorList>
            <person name="Im W.T."/>
            <person name="Siddiqi M.Z."/>
        </authorList>
    </citation>
    <scope>NUCLEOTIDE SEQUENCE [LARGE SCALE GENOMIC DNA]</scope>
    <source>
        <strain evidence="3 4">BS26</strain>
    </source>
</reference>
<evidence type="ECO:0000256" key="2">
    <source>
        <dbReference type="ARBA" id="ARBA00022801"/>
    </source>
</evidence>
<dbReference type="PANTHER" id="PTHR43817">
    <property type="entry name" value="GLYCOSYL HYDROLASE"/>
    <property type="match status" value="1"/>
</dbReference>
<evidence type="ECO:0000313" key="4">
    <source>
        <dbReference type="Proteomes" id="UP000077667"/>
    </source>
</evidence>
<dbReference type="Proteomes" id="UP000077667">
    <property type="component" value="Chromosome"/>
</dbReference>
<evidence type="ECO:0000256" key="1">
    <source>
        <dbReference type="ARBA" id="ARBA00022729"/>
    </source>
</evidence>
<dbReference type="EMBL" id="CP015772">
    <property type="protein sequence ID" value="ANH83822.1"/>
    <property type="molecule type" value="Genomic_DNA"/>
</dbReference>
<keyword evidence="1" id="KW-0732">Signal</keyword>
<dbReference type="STRING" id="1176587.A8C56_09605"/>
<dbReference type="PANTHER" id="PTHR43817:SF1">
    <property type="entry name" value="HYDROLASE, FAMILY 43, PUTATIVE (AFU_ORTHOLOGUE AFUA_3G01660)-RELATED"/>
    <property type="match status" value="1"/>
</dbReference>
<dbReference type="Pfam" id="PF17132">
    <property type="entry name" value="Glyco_hydro_106"/>
    <property type="match status" value="1"/>
</dbReference>
<evidence type="ECO:0000313" key="3">
    <source>
        <dbReference type="EMBL" id="ANH83822.1"/>
    </source>
</evidence>
<keyword evidence="2" id="KW-0378">Hydrolase</keyword>
<dbReference type="AlphaFoldDB" id="A0A1A9IAS0"/>
<keyword evidence="4" id="KW-1185">Reference proteome</keyword>
<dbReference type="SUPFAM" id="SSF49785">
    <property type="entry name" value="Galactose-binding domain-like"/>
    <property type="match status" value="1"/>
</dbReference>
<name>A0A1A9IAS0_9BACT</name>
<dbReference type="InterPro" id="IPR008979">
    <property type="entry name" value="Galactose-bd-like_sf"/>
</dbReference>
<dbReference type="Gene3D" id="2.60.120.260">
    <property type="entry name" value="Galactose-binding domain-like"/>
    <property type="match status" value="1"/>
</dbReference>
<organism evidence="3 4">
    <name type="scientific">Niabella ginsenosidivorans</name>
    <dbReference type="NCBI Taxonomy" id="1176587"/>
    <lineage>
        <taxon>Bacteria</taxon>
        <taxon>Pseudomonadati</taxon>
        <taxon>Bacteroidota</taxon>
        <taxon>Chitinophagia</taxon>
        <taxon>Chitinophagales</taxon>
        <taxon>Chitinophagaceae</taxon>
        <taxon>Niabella</taxon>
    </lineage>
</organism>
<gene>
    <name evidence="3" type="ORF">A8C56_09605</name>
</gene>
<accession>A0A1A9IAS0</accession>
<sequence>MFLPLLFLSAFTNRFGDSVVSNRDTAALEAGFRKPPRDVRLGCYWYWIDKTVTKKGVIADLKAMKRAGITRAFIGMTGGGDELKFMSDQWWELLHTTLKTASDLDIEIGLFNCPGWSQSGGPWIKNNQAMRYLAAVERQVTGPTLFSEKIPITSKDIPSIENIGWSNESYQAHPADFQDVKVIAFPIDPHLFRNLFDENKARISFSGNIKQQLENKDTLYQLPQNETASVMLELPQKMTARSLTIAIRGRISCDAELQYLGDDQVYKTISTFKIDRVVDGLMRGFIPNSPVVVSFATVNARAYRILFRNSGSEGLISGFTLTAAPVIERFPEKTFAKMFNSFTPPWDAYMWDFQTTDAAGAVQPRQVIDISDHLAPDGTLRWKVPSGKWVILRTGMLPTGLQNSPSPKGATGLEVDKMSGKLAEYHFDSYIGKILKRIPAEDRKTFRLVVLDSYEKGGQNFTDDFIDLFRQQYGYDPTPYLPAYYGYPIGSPALSNRFLWDMRRMVADRMAHQYIGTITRKANENGLKTWLENYGTWGFAGEFLNYGGQSDQVGGEFWLGDYLGKVEIRCASSAAHTYGKPQVWAESFTGSGPHYTVYPGAIKQKGDWAMAEGVNAFMLHVYIQQQADNIFPGVDAWYNMEFNRKNAWFSQIDLFTTYLRRCSFMLQQGLNVADVAYYIGEDAPKMDGIVAPEIPAGYHYDFINAEVLLHSAQVKDGKLVLPHGTQYRVLVLPPQTTMRPEILEKIGQLIEAGLLVIGAPPWVSPSLQNYPHADQKVQALSKKIWGAKTEKEHRYGKGKIYTQTSLEKVFQQLNLPPDLLLKDSVPVHYTHRKIGDTDIYFLSNQSNQRIQFNAQFRVAQKQPEYWNTLTGDTRCLKAFTQADATTLVPLQLEPSGSAFIVFRRSGKPMVQATEERSVQENFPEPKFISEIITPWTVQFMSDSIHRGPTEAVLFKELQDWSESSNPKIKHYSGTAVYKNRFKIAALQRTKSFRKLWIDFEKVGMMAKVKINGQYAGGVWAYPYRVNILPFIKEGENDLEVEVVNTWGNRIIGDLNLPQKERRLQIHQGPAANAPLQESGITGKVSILAE</sequence>
<dbReference type="GO" id="GO:0005975">
    <property type="term" value="P:carbohydrate metabolic process"/>
    <property type="evidence" value="ECO:0007669"/>
    <property type="project" value="InterPro"/>
</dbReference>
<dbReference type="NCBIfam" id="NF045579">
    <property type="entry name" value="rhamnoside_JR"/>
    <property type="match status" value="1"/>
</dbReference>
<dbReference type="KEGG" id="nia:A8C56_09605"/>
<proteinExistence type="predicted"/>
<evidence type="ECO:0008006" key="5">
    <source>
        <dbReference type="Google" id="ProtNLM"/>
    </source>
</evidence>
<dbReference type="GO" id="GO:0004553">
    <property type="term" value="F:hydrolase activity, hydrolyzing O-glycosyl compounds"/>
    <property type="evidence" value="ECO:0007669"/>
    <property type="project" value="InterPro"/>
</dbReference>